<dbReference type="KEGG" id="llh:I41_23560"/>
<dbReference type="GO" id="GO:0016989">
    <property type="term" value="F:sigma factor antagonist activity"/>
    <property type="evidence" value="ECO:0007669"/>
    <property type="project" value="TreeGrafter"/>
</dbReference>
<dbReference type="PANTHER" id="PTHR30273:SF2">
    <property type="entry name" value="PROTEIN FECR"/>
    <property type="match status" value="1"/>
</dbReference>
<dbReference type="PANTHER" id="PTHR30273">
    <property type="entry name" value="PERIPLASMIC SIGNAL SENSOR AND SIGMA FACTOR ACTIVATOR FECR-RELATED"/>
    <property type="match status" value="1"/>
</dbReference>
<reference evidence="1 2" key="1">
    <citation type="submission" date="2019-02" db="EMBL/GenBank/DDBJ databases">
        <title>Deep-cultivation of Planctomycetes and their phenomic and genomic characterization uncovers novel biology.</title>
        <authorList>
            <person name="Wiegand S."/>
            <person name="Jogler M."/>
            <person name="Boedeker C."/>
            <person name="Pinto D."/>
            <person name="Vollmers J."/>
            <person name="Rivas-Marin E."/>
            <person name="Kohn T."/>
            <person name="Peeters S.H."/>
            <person name="Heuer A."/>
            <person name="Rast P."/>
            <person name="Oberbeckmann S."/>
            <person name="Bunk B."/>
            <person name="Jeske O."/>
            <person name="Meyerdierks A."/>
            <person name="Storesund J.E."/>
            <person name="Kallscheuer N."/>
            <person name="Luecker S."/>
            <person name="Lage O.M."/>
            <person name="Pohl T."/>
            <person name="Merkel B.J."/>
            <person name="Hornburger P."/>
            <person name="Mueller R.-W."/>
            <person name="Bruemmer F."/>
            <person name="Labrenz M."/>
            <person name="Spormann A.M."/>
            <person name="Op den Camp H."/>
            <person name="Overmann J."/>
            <person name="Amann R."/>
            <person name="Jetten M.S.M."/>
            <person name="Mascher T."/>
            <person name="Medema M.H."/>
            <person name="Devos D.P."/>
            <person name="Kaster A.-K."/>
            <person name="Ovreas L."/>
            <person name="Rohde M."/>
            <person name="Galperin M.Y."/>
            <person name="Jogler C."/>
        </authorList>
    </citation>
    <scope>NUCLEOTIDE SEQUENCE [LARGE SCALE GENOMIC DNA]</scope>
    <source>
        <strain evidence="1 2">I41</strain>
    </source>
</reference>
<gene>
    <name evidence="1" type="ORF">I41_23560</name>
</gene>
<keyword evidence="2" id="KW-1185">Reference proteome</keyword>
<accession>A0A517TXR4</accession>
<protein>
    <submittedName>
        <fullName evidence="1">FecR protein</fullName>
    </submittedName>
</protein>
<dbReference type="EMBL" id="CP036339">
    <property type="protein sequence ID" value="QDT73167.1"/>
    <property type="molecule type" value="Genomic_DNA"/>
</dbReference>
<evidence type="ECO:0000313" key="1">
    <source>
        <dbReference type="EMBL" id="QDT73167.1"/>
    </source>
</evidence>
<dbReference type="Proteomes" id="UP000317909">
    <property type="component" value="Chromosome"/>
</dbReference>
<dbReference type="RefSeq" id="WP_145432668.1">
    <property type="nucleotide sequence ID" value="NZ_CP036339.1"/>
</dbReference>
<proteinExistence type="predicted"/>
<name>A0A517TXR4_9BACT</name>
<dbReference type="InterPro" id="IPR012373">
    <property type="entry name" value="Ferrdict_sens_TM"/>
</dbReference>
<dbReference type="AlphaFoldDB" id="A0A517TXR4"/>
<dbReference type="Gene3D" id="2.60.120.1440">
    <property type="match status" value="1"/>
</dbReference>
<dbReference type="OrthoDB" id="292867at2"/>
<sequence>MKAYGDMEHRDDPKHETVDEIARLVDAVVDGVVTDEQSHRLNELLGRSVVERRCYLRCIAMHSALKSTAGNQVGRRIEELRQRLERNRVSQPDLYPRLVLGRRSSASLLRAAVVLFVVSPLALYVASRSDLARDPAVGGIVQSPGSSRQRSVVAADHPSSLLDIVRVVRISPQTLWSHPNESFAMDSVVRAGSRLRILEGEVELLYENGVNLILIGPVDFVLHERGGTLRRGGLMASVPQAGHGFTIDTPNGKVVDLGTEFGVMVDDFGVSEVSVFKGIVEAFPSRPDVARDGKIQLSEGSALQWNKEMVKSLEADPRRLPVTLASYPRPTYSHEAESNAIPIVPGGIMADSDFWTSLGETSRSADGVVLEGAPVQEEVPYLVSRDQFDPTAGPLTVICDIRFPQLAPDDVPSFSILTRCADDRSQMDRSWRDILSTCVRCNFRSANNETDGLLETSTKYERDRELTSISWGGFRRPQQGVAYRLVMRDDGVNVSFAVSHREQQLIAKTVTCRSLFQGYKNHIAIEGWKGGKVIVENVQIHQSKNEDLPARRSTRFDERVATRREAEQESRANELSKRIPSDAKLVVADDFDAPHLNQNLWSVLGDVHLSEGAVSLGNERDPDHIDTFHPRPYLLSRKAFAPEEGTLFVLGRIEFDENYLNGYGGSFAVMSRCTDRYGEGPEWAVSALSQGIRCNLWPAATRADHNIEIHEKTGPNSLTFLRGSGLKVDRTSRCYFFLMEDSGGRANITFQNIADPAISQTIACDTSDAAPRSGLIGFESCWGSRVILDDIQVFQRPGNPTSDNRTPQ</sequence>
<organism evidence="1 2">
    <name type="scientific">Lacipirellula limnantheis</name>
    <dbReference type="NCBI Taxonomy" id="2528024"/>
    <lineage>
        <taxon>Bacteria</taxon>
        <taxon>Pseudomonadati</taxon>
        <taxon>Planctomycetota</taxon>
        <taxon>Planctomycetia</taxon>
        <taxon>Pirellulales</taxon>
        <taxon>Lacipirellulaceae</taxon>
        <taxon>Lacipirellula</taxon>
    </lineage>
</organism>
<evidence type="ECO:0000313" key="2">
    <source>
        <dbReference type="Proteomes" id="UP000317909"/>
    </source>
</evidence>